<organism evidence="2">
    <name type="scientific">Oryza brachyantha</name>
    <name type="common">malo sina</name>
    <dbReference type="NCBI Taxonomy" id="4533"/>
    <lineage>
        <taxon>Eukaryota</taxon>
        <taxon>Viridiplantae</taxon>
        <taxon>Streptophyta</taxon>
        <taxon>Embryophyta</taxon>
        <taxon>Tracheophyta</taxon>
        <taxon>Spermatophyta</taxon>
        <taxon>Magnoliopsida</taxon>
        <taxon>Liliopsida</taxon>
        <taxon>Poales</taxon>
        <taxon>Poaceae</taxon>
        <taxon>BOP clade</taxon>
        <taxon>Oryzoideae</taxon>
        <taxon>Oryzeae</taxon>
        <taxon>Oryzinae</taxon>
        <taxon>Oryza</taxon>
    </lineage>
</organism>
<reference evidence="2" key="1">
    <citation type="journal article" date="2013" name="Nat. Commun.">
        <title>Whole-genome sequencing of Oryza brachyantha reveals mechanisms underlying Oryza genome evolution.</title>
        <authorList>
            <person name="Chen J."/>
            <person name="Huang Q."/>
            <person name="Gao D."/>
            <person name="Wang J."/>
            <person name="Lang Y."/>
            <person name="Liu T."/>
            <person name="Li B."/>
            <person name="Bai Z."/>
            <person name="Luis Goicoechea J."/>
            <person name="Liang C."/>
            <person name="Chen C."/>
            <person name="Zhang W."/>
            <person name="Sun S."/>
            <person name="Liao Y."/>
            <person name="Zhang X."/>
            <person name="Yang L."/>
            <person name="Song C."/>
            <person name="Wang M."/>
            <person name="Shi J."/>
            <person name="Liu G."/>
            <person name="Liu J."/>
            <person name="Zhou H."/>
            <person name="Zhou W."/>
            <person name="Yu Q."/>
            <person name="An N."/>
            <person name="Chen Y."/>
            <person name="Cai Q."/>
            <person name="Wang B."/>
            <person name="Liu B."/>
            <person name="Min J."/>
            <person name="Huang Y."/>
            <person name="Wu H."/>
            <person name="Li Z."/>
            <person name="Zhang Y."/>
            <person name="Yin Y."/>
            <person name="Song W."/>
            <person name="Jiang J."/>
            <person name="Jackson S.A."/>
            <person name="Wing R.A."/>
            <person name="Wang J."/>
            <person name="Chen M."/>
        </authorList>
    </citation>
    <scope>NUCLEOTIDE SEQUENCE [LARGE SCALE GENOMIC DNA]</scope>
    <source>
        <strain evidence="2">cv. IRGC 101232</strain>
    </source>
</reference>
<dbReference type="EnsemblPlants" id="OB11G25290.1">
    <property type="protein sequence ID" value="OB11G25290.1"/>
    <property type="gene ID" value="OB11G25290"/>
</dbReference>
<evidence type="ECO:0000313" key="2">
    <source>
        <dbReference type="EnsemblPlants" id="OB11G25290.1"/>
    </source>
</evidence>
<sequence>MHRTIIFLLQALLLVMAVIGGPATEETTKQKLPQTTTDPILSCDDKRATSYQRIPICVFEHPGKFLQDFNFFFLFRDRCSS</sequence>
<accession>J3N9P3</accession>
<evidence type="ECO:0000256" key="1">
    <source>
        <dbReference type="SAM" id="SignalP"/>
    </source>
</evidence>
<dbReference type="AlphaFoldDB" id="J3N9P3"/>
<keyword evidence="3" id="KW-1185">Reference proteome</keyword>
<reference evidence="2" key="2">
    <citation type="submission" date="2013-04" db="UniProtKB">
        <authorList>
            <consortium name="EnsemblPlants"/>
        </authorList>
    </citation>
    <scope>IDENTIFICATION</scope>
</reference>
<keyword evidence="1" id="KW-0732">Signal</keyword>
<dbReference type="HOGENOM" id="CLU_2577664_0_0_1"/>
<protein>
    <recommendedName>
        <fullName evidence="4">Secreted protein</fullName>
    </recommendedName>
</protein>
<dbReference type="Proteomes" id="UP000006038">
    <property type="component" value="Chromosome 11"/>
</dbReference>
<name>J3N9P3_ORYBR</name>
<feature type="chain" id="PRO_5003775698" description="Secreted protein" evidence="1">
    <location>
        <begin position="21"/>
        <end position="81"/>
    </location>
</feature>
<evidence type="ECO:0000313" key="3">
    <source>
        <dbReference type="Proteomes" id="UP000006038"/>
    </source>
</evidence>
<evidence type="ECO:0008006" key="4">
    <source>
        <dbReference type="Google" id="ProtNLM"/>
    </source>
</evidence>
<proteinExistence type="predicted"/>
<dbReference type="Gramene" id="OB11G25290.1">
    <property type="protein sequence ID" value="OB11G25290.1"/>
    <property type="gene ID" value="OB11G25290"/>
</dbReference>
<feature type="signal peptide" evidence="1">
    <location>
        <begin position="1"/>
        <end position="20"/>
    </location>
</feature>